<protein>
    <submittedName>
        <fullName evidence="3">Cell wall hydrolase</fullName>
    </submittedName>
</protein>
<evidence type="ECO:0000256" key="1">
    <source>
        <dbReference type="SAM" id="Phobius"/>
    </source>
</evidence>
<keyword evidence="1" id="KW-0812">Transmembrane</keyword>
<dbReference type="OrthoDB" id="9785345at2"/>
<organism evidence="3 4">
    <name type="scientific">Phyllobacterium salinisoli</name>
    <dbReference type="NCBI Taxonomy" id="1899321"/>
    <lineage>
        <taxon>Bacteria</taxon>
        <taxon>Pseudomonadati</taxon>
        <taxon>Pseudomonadota</taxon>
        <taxon>Alphaproteobacteria</taxon>
        <taxon>Hyphomicrobiales</taxon>
        <taxon>Phyllobacteriaceae</taxon>
        <taxon>Phyllobacterium</taxon>
    </lineage>
</organism>
<dbReference type="Proteomes" id="UP000253420">
    <property type="component" value="Unassembled WGS sequence"/>
</dbReference>
<evidence type="ECO:0000259" key="2">
    <source>
        <dbReference type="Pfam" id="PF07486"/>
    </source>
</evidence>
<evidence type="ECO:0000313" key="3">
    <source>
        <dbReference type="EMBL" id="RCS23426.1"/>
    </source>
</evidence>
<sequence>MKVNASFSYPFVSVFRVECHVRLESLRALLVRPILSPKGRSSRHPRGHGLAATAIIGAAIYFFNPTIVAYQDISSLISAGEVGGHRWAAFMLQTPAGSIHKAETPFIDTSLMTSSIKAAGVDVPGVGRVAFSGGERGKKLGIADPNPDENRINRTEKLGRVVSVLPKAPPKSFNAGTLLERSSMLLRPVEKPEVRMAFAKSKIRGKEIDITLAFHKVEPPKAAPPVPTLLANLVTNDNPDILATGYAPAEPDYARTSPFESILTEKSSGRFTPPLEPGDHPWAASPLPPLVFTAKEQKCLAEGVYFEARGEPVKGQAAVAQVILNRVRNPAYPKTICGVVYQNDDWRNRCQFSFACDGIRHRVTEQEHWRIAQEVAKAVTAGQIWLPEVGSATHYHATYVKPRWASTMERVKKIGLHIFYRTYGGGWS</sequence>
<proteinExistence type="predicted"/>
<dbReference type="AlphaFoldDB" id="A0A368K201"/>
<dbReference type="InterPro" id="IPR042047">
    <property type="entry name" value="SleB_dom1"/>
</dbReference>
<dbReference type="InterPro" id="IPR011105">
    <property type="entry name" value="Cell_wall_hydrolase_SleB"/>
</dbReference>
<dbReference type="EMBL" id="QOZG01000005">
    <property type="protein sequence ID" value="RCS23426.1"/>
    <property type="molecule type" value="Genomic_DNA"/>
</dbReference>
<name>A0A368K201_9HYPH</name>
<feature type="transmembrane region" description="Helical" evidence="1">
    <location>
        <begin position="50"/>
        <end position="70"/>
    </location>
</feature>
<evidence type="ECO:0000313" key="4">
    <source>
        <dbReference type="Proteomes" id="UP000253420"/>
    </source>
</evidence>
<accession>A0A368K201</accession>
<keyword evidence="4" id="KW-1185">Reference proteome</keyword>
<keyword evidence="1" id="KW-0472">Membrane</keyword>
<feature type="domain" description="Cell wall hydrolase SleB" evidence="2">
    <location>
        <begin position="310"/>
        <end position="420"/>
    </location>
</feature>
<dbReference type="GO" id="GO:0016787">
    <property type="term" value="F:hydrolase activity"/>
    <property type="evidence" value="ECO:0007669"/>
    <property type="project" value="UniProtKB-KW"/>
</dbReference>
<comment type="caution">
    <text evidence="3">The sequence shown here is derived from an EMBL/GenBank/DDBJ whole genome shotgun (WGS) entry which is preliminary data.</text>
</comment>
<dbReference type="Gene3D" id="1.10.10.2520">
    <property type="entry name" value="Cell wall hydrolase SleB, domain 1"/>
    <property type="match status" value="1"/>
</dbReference>
<reference evidence="3 4" key="1">
    <citation type="submission" date="2018-07" db="EMBL/GenBank/DDBJ databases">
        <title>The draft genome of Phyllobacterium salinisoli.</title>
        <authorList>
            <person name="Liu L."/>
            <person name="Li L."/>
            <person name="Zhang X."/>
            <person name="Liang L."/>
        </authorList>
    </citation>
    <scope>NUCLEOTIDE SEQUENCE [LARGE SCALE GENOMIC DNA]</scope>
    <source>
        <strain evidence="3 4">LLAN61</strain>
    </source>
</reference>
<keyword evidence="1" id="KW-1133">Transmembrane helix</keyword>
<gene>
    <name evidence="3" type="ORF">DUT91_14205</name>
</gene>
<keyword evidence="3" id="KW-0378">Hydrolase</keyword>
<dbReference type="Pfam" id="PF07486">
    <property type="entry name" value="Hydrolase_2"/>
    <property type="match status" value="1"/>
</dbReference>